<proteinExistence type="predicted"/>
<dbReference type="Proteomes" id="UP000199477">
    <property type="component" value="Unassembled WGS sequence"/>
</dbReference>
<keyword evidence="2" id="KW-1185">Reference proteome</keyword>
<dbReference type="InterPro" id="IPR006430">
    <property type="entry name" value="Phage_portal_PBSX"/>
</dbReference>
<protein>
    <submittedName>
        <fullName evidence="1">Phage portal protein, PBSX family</fullName>
    </submittedName>
</protein>
<accession>A0A1I2K1G6</accession>
<dbReference type="EMBL" id="FONH01000037">
    <property type="protein sequence ID" value="SFF60209.1"/>
    <property type="molecule type" value="Genomic_DNA"/>
</dbReference>
<evidence type="ECO:0000313" key="1">
    <source>
        <dbReference type="EMBL" id="SFF60209.1"/>
    </source>
</evidence>
<dbReference type="AlphaFoldDB" id="A0A1I2K1G6"/>
<dbReference type="NCBIfam" id="TIGR01540">
    <property type="entry name" value="portal_PBSX"/>
    <property type="match status" value="1"/>
</dbReference>
<reference evidence="2" key="1">
    <citation type="submission" date="2016-10" db="EMBL/GenBank/DDBJ databases">
        <authorList>
            <person name="Varghese N."/>
            <person name="Submissions S."/>
        </authorList>
    </citation>
    <scope>NUCLEOTIDE SEQUENCE [LARGE SCALE GENOMIC DNA]</scope>
    <source>
        <strain evidence="2">UNC178MFTsu3.1</strain>
    </source>
</reference>
<gene>
    <name evidence="1" type="ORF">SAMN02799615_04342</name>
</gene>
<sequence>MYFQVTGWKAEYEFAKGSIFHLMEPDVHQEVYGVPEYLPALSSAWLNGAGTLFRRKYYLNGSHASYILYITDALADEEQVNGIRDALKNSKGPGNFRNLFIYAPGGKKDGLQLMPISEVAAKDEFFSIKNVTRDDVPAAHRMPPQLLGLVPTGTTGFGSVVPAAQVFAINELLPLMARFYQINDWLGEEVVSFGDYAVTNLNGTGAKAVD</sequence>
<evidence type="ECO:0000313" key="2">
    <source>
        <dbReference type="Proteomes" id="UP000199477"/>
    </source>
</evidence>
<dbReference type="STRING" id="500610.SAMN02799615_04342"/>
<name>A0A1I2K1G6_9GAMM</name>
<organism evidence="1 2">
    <name type="scientific">Dyella marensis</name>
    <dbReference type="NCBI Taxonomy" id="500610"/>
    <lineage>
        <taxon>Bacteria</taxon>
        <taxon>Pseudomonadati</taxon>
        <taxon>Pseudomonadota</taxon>
        <taxon>Gammaproteobacteria</taxon>
        <taxon>Lysobacterales</taxon>
        <taxon>Rhodanobacteraceae</taxon>
        <taxon>Dyella</taxon>
    </lineage>
</organism>